<dbReference type="EMBL" id="AFAY01000057">
    <property type="protein sequence ID" value="EGF06015.1"/>
    <property type="molecule type" value="Genomic_DNA"/>
</dbReference>
<name>F2BGU6_9NEIS</name>
<dbReference type="AlphaFoldDB" id="F2BGU6"/>
<dbReference type="InterPro" id="IPR001736">
    <property type="entry name" value="PLipase_D/transphosphatidylase"/>
</dbReference>
<protein>
    <submittedName>
        <fullName evidence="2">Phospholipase D active site-containing protein</fullName>
        <ecNumber evidence="2">3.1.-.-</ecNumber>
    </submittedName>
</protein>
<dbReference type="SMART" id="SM00155">
    <property type="entry name" value="PLDc"/>
    <property type="match status" value="2"/>
</dbReference>
<gene>
    <name evidence="2" type="ORF">HMPREF9123_2953</name>
</gene>
<dbReference type="HOGENOM" id="CLU_026287_0_0_4"/>
<dbReference type="Gene3D" id="3.30.870.10">
    <property type="entry name" value="Endonuclease Chain A"/>
    <property type="match status" value="2"/>
</dbReference>
<organism evidence="2 3">
    <name type="scientific">Neisseria bacilliformis ATCC BAA-1200</name>
    <dbReference type="NCBI Taxonomy" id="888742"/>
    <lineage>
        <taxon>Bacteria</taxon>
        <taxon>Pseudomonadati</taxon>
        <taxon>Pseudomonadota</taxon>
        <taxon>Betaproteobacteria</taxon>
        <taxon>Neisseriales</taxon>
        <taxon>Neisseriaceae</taxon>
        <taxon>Neisseria</taxon>
    </lineage>
</organism>
<dbReference type="GO" id="GO:0016787">
    <property type="term" value="F:hydrolase activity"/>
    <property type="evidence" value="ECO:0007669"/>
    <property type="project" value="UniProtKB-KW"/>
</dbReference>
<dbReference type="GO" id="GO:0030572">
    <property type="term" value="F:phosphatidyltransferase activity"/>
    <property type="evidence" value="ECO:0007669"/>
    <property type="project" value="UniProtKB-ARBA"/>
</dbReference>
<dbReference type="EC" id="3.1.-.-" evidence="2"/>
<feature type="domain" description="PLD phosphodiesterase" evidence="1">
    <location>
        <begin position="436"/>
        <end position="463"/>
    </location>
</feature>
<keyword evidence="2" id="KW-0378">Hydrolase</keyword>
<dbReference type="PANTHER" id="PTHR21248">
    <property type="entry name" value="CARDIOLIPIN SYNTHASE"/>
    <property type="match status" value="1"/>
</dbReference>
<dbReference type="SUPFAM" id="SSF56024">
    <property type="entry name" value="Phospholipase D/nuclease"/>
    <property type="match status" value="2"/>
</dbReference>
<dbReference type="GO" id="GO:0032049">
    <property type="term" value="P:cardiolipin biosynthetic process"/>
    <property type="evidence" value="ECO:0007669"/>
    <property type="project" value="UniProtKB-ARBA"/>
</dbReference>
<reference evidence="2 3" key="1">
    <citation type="submission" date="2011-02" db="EMBL/GenBank/DDBJ databases">
        <authorList>
            <person name="Muzny D."/>
            <person name="Qin X."/>
            <person name="Deng J."/>
            <person name="Jiang H."/>
            <person name="Liu Y."/>
            <person name="Qu J."/>
            <person name="Song X.-Z."/>
            <person name="Zhang L."/>
            <person name="Thornton R."/>
            <person name="Coyle M."/>
            <person name="Francisco L."/>
            <person name="Jackson L."/>
            <person name="Javaid M."/>
            <person name="Korchina V."/>
            <person name="Kovar C."/>
            <person name="Mata R."/>
            <person name="Mathew T."/>
            <person name="Ngo R."/>
            <person name="Nguyen L."/>
            <person name="Nguyen N."/>
            <person name="Okwuonu G."/>
            <person name="Ongeri F."/>
            <person name="Pham C."/>
            <person name="Simmons D."/>
            <person name="Wilczek-Boney K."/>
            <person name="Hale W."/>
            <person name="Jakkamsetti A."/>
            <person name="Pham P."/>
            <person name="Ruth R."/>
            <person name="San Lucas F."/>
            <person name="Warren J."/>
            <person name="Zhang J."/>
            <person name="Zhao Z."/>
            <person name="Zhou C."/>
            <person name="Zhu D."/>
            <person name="Lee S."/>
            <person name="Bess C."/>
            <person name="Blankenburg K."/>
            <person name="Forbes L."/>
            <person name="Fu Q."/>
            <person name="Gubbala S."/>
            <person name="Hirani K."/>
            <person name="Jayaseelan J.C."/>
            <person name="Lara F."/>
            <person name="Munidasa M."/>
            <person name="Palculict T."/>
            <person name="Patil S."/>
            <person name="Pu L.-L."/>
            <person name="Saada N."/>
            <person name="Tang L."/>
            <person name="Weissenberger G."/>
            <person name="Zhu Y."/>
            <person name="Hemphill L."/>
            <person name="Shang Y."/>
            <person name="Youmans B."/>
            <person name="Ayvaz T."/>
            <person name="Ross M."/>
            <person name="Santibanez J."/>
            <person name="Aqrawi P."/>
            <person name="Gross S."/>
            <person name="Joshi V."/>
            <person name="Fowler G."/>
            <person name="Nazareth L."/>
            <person name="Reid J."/>
            <person name="Worley K."/>
            <person name="Petrosino J."/>
            <person name="Highlander S."/>
            <person name="Gibbs R."/>
        </authorList>
    </citation>
    <scope>NUCLEOTIDE SEQUENCE [LARGE SCALE GENOMIC DNA]</scope>
    <source>
        <strain evidence="2 3">ATCC BAA-1200</strain>
    </source>
</reference>
<dbReference type="STRING" id="267212.GCA_001063965_01701"/>
<dbReference type="PROSITE" id="PS50035">
    <property type="entry name" value="PLD"/>
    <property type="match status" value="2"/>
</dbReference>
<dbReference type="CDD" id="cd09111">
    <property type="entry name" value="PLDc_ymdC_like_1"/>
    <property type="match status" value="1"/>
</dbReference>
<keyword evidence="3" id="KW-1185">Reference proteome</keyword>
<feature type="domain" description="PLD phosphodiesterase" evidence="1">
    <location>
        <begin position="198"/>
        <end position="225"/>
    </location>
</feature>
<dbReference type="PANTHER" id="PTHR21248:SF12">
    <property type="entry name" value="CARDIOLIPIN SYNTHASE C"/>
    <property type="match status" value="1"/>
</dbReference>
<dbReference type="Proteomes" id="UP000004105">
    <property type="component" value="Unassembled WGS sequence"/>
</dbReference>
<comment type="caution">
    <text evidence="2">The sequence shown here is derived from an EMBL/GenBank/DDBJ whole genome shotgun (WGS) entry which is preliminary data.</text>
</comment>
<evidence type="ECO:0000313" key="3">
    <source>
        <dbReference type="Proteomes" id="UP000004105"/>
    </source>
</evidence>
<sequence length="545" mass="60784">MADCQTGGDEKIGRLKARLRRSRNRFPFAETEFMKLPKSLFFSGSALLLGACQSLPDLSQRSVSTYIDTESSPRLEAALPSERPSEKETGQTGVYLLADPHDAFVARAILIGHADHTLDIAYYIWHDDVSGKMLFQMLQQAARRGVRVRLLLDDNNTRGMDDTLAALDAEENIEIRLFNPFTHRKFRALGYLTDFPRLNRRMHNKSLTADNRYAIIGGRNVGDEYFNVSTETGFADLDVLAKGAVVTDISRDFDRYWASGSSYPFAAVAKHANAEKGRLKIRQSRKKDAPIRESYLDDLENAPLAAAVSAGKVPWIYTDAQLVSDDPAKGLSRSREKPSVADKLLETLGKPQQDLFIVSPYFVPSKWGMEALRGITAKGVGVTVLTNSLRATDVAAVHSGYARYRKDLLKAGVELYEVKPDFAPPKAKDKGLTGSSATSLHAKTFVVDGKRVFIGSLNFDPRSARLNTEMGIVLDSPEIAADMRQELRQMAPEYAYKVILDPKGRRLRWQDPDRPGEILKNEPDAGLWKRLFSNILSLFPIEKLL</sequence>
<dbReference type="InterPro" id="IPR025202">
    <property type="entry name" value="PLD-like_dom"/>
</dbReference>
<dbReference type="CDD" id="cd09113">
    <property type="entry name" value="PLDc_ymdC_like_2"/>
    <property type="match status" value="1"/>
</dbReference>
<evidence type="ECO:0000259" key="1">
    <source>
        <dbReference type="PROSITE" id="PS50035"/>
    </source>
</evidence>
<dbReference type="Pfam" id="PF13091">
    <property type="entry name" value="PLDc_2"/>
    <property type="match status" value="2"/>
</dbReference>
<accession>F2BGU6</accession>
<evidence type="ECO:0000313" key="2">
    <source>
        <dbReference type="EMBL" id="EGF06015.1"/>
    </source>
</evidence>
<proteinExistence type="predicted"/>